<comment type="subcellular location">
    <subcellularLocation>
        <location evidence="1">Cytoplasm</location>
    </subcellularLocation>
</comment>
<sequence length="709" mass="81606">MSLILYFSPLSPPSRAVRSFLLLSKAVFSGKVVDLLKGEHKSAEFQNINPNQSLPALVDGGLKMFESHAILKYIAVKKQLYQYYPKNLRNKAQVDCYLDWSQTGLEAIGKYVNQCFLFPKFMNKPVPDNKQELHKDVIDTLKFFESTFLTGRYIFNQPSITLADVKATSDLSQLLISDLDFNQFPKIKEYLQEMFSIQAIKEAYAEYLQMINSSSPNDQISYIINGIDKSQSWKFTLYFHPLSSPSRAARTVLLYSGIEFNEQIVNLLSGEHQQPEFTAINPNQTIPAIANDSIKLFESGAIMKYLAKKFNLYNLYPTQLKAQAKVDEYLDFHLTEMSSLPNYVFNCFFGPQMMKLPVPADKDQQLQNVIGTLEFFWRVFMNNGKWTFINDSPQPTLADIKVGSDLAQLFITDFPFEKIPGFDLYIKRLFELPEMRRSHVELFGFVQSQKVGKFALSISQPQPVRNQERITLYFNFFSGPAKAVKTALLLGNIPYTEKVIDIQSGENKKKPYTDINPNESLPALSFGNFNLFESHAIMKFICIQFNLTELYPNFPLRAKIDSYLDFHHLEIRKLSLLTMDFFVGPKFFNKEMPKNYDERVRELNELLHFIVNVFFGGGKYKYIMGSRTPTIADLSFIGEVSTLFFVDFDFSQFPTMKAYIKDMFNIKQVRETYSKYFLATRFMSKSMNPFIESIAKGTEEGGSSCCQLI</sequence>
<protein>
    <recommendedName>
        <fullName evidence="7">Glutathione S-transferase</fullName>
    </recommendedName>
</protein>
<dbReference type="PANTHER" id="PTHR43917:SF8">
    <property type="entry name" value="GH16740P-RELATED"/>
    <property type="match status" value="1"/>
</dbReference>
<evidence type="ECO:0000259" key="3">
    <source>
        <dbReference type="PROSITE" id="PS50404"/>
    </source>
</evidence>
<reference evidence="5" key="1">
    <citation type="submission" date="2021-01" db="EMBL/GenBank/DDBJ databases">
        <authorList>
            <consortium name="Genoscope - CEA"/>
            <person name="William W."/>
        </authorList>
    </citation>
    <scope>NUCLEOTIDE SEQUENCE</scope>
</reference>
<evidence type="ECO:0000259" key="4">
    <source>
        <dbReference type="PROSITE" id="PS50405"/>
    </source>
</evidence>
<evidence type="ECO:0008006" key="7">
    <source>
        <dbReference type="Google" id="ProtNLM"/>
    </source>
</evidence>
<dbReference type="GO" id="GO:0005737">
    <property type="term" value="C:cytoplasm"/>
    <property type="evidence" value="ECO:0007669"/>
    <property type="project" value="UniProtKB-SubCell"/>
</dbReference>
<dbReference type="EMBL" id="CAJJDP010000005">
    <property type="protein sequence ID" value="CAD8135144.1"/>
    <property type="molecule type" value="Genomic_DNA"/>
</dbReference>
<dbReference type="InterPro" id="IPR010987">
    <property type="entry name" value="Glutathione-S-Trfase_C-like"/>
</dbReference>
<organism evidence="5 6">
    <name type="scientific">Paramecium octaurelia</name>
    <dbReference type="NCBI Taxonomy" id="43137"/>
    <lineage>
        <taxon>Eukaryota</taxon>
        <taxon>Sar</taxon>
        <taxon>Alveolata</taxon>
        <taxon>Ciliophora</taxon>
        <taxon>Intramacronucleata</taxon>
        <taxon>Oligohymenophorea</taxon>
        <taxon>Peniculida</taxon>
        <taxon>Parameciidae</taxon>
        <taxon>Paramecium</taxon>
    </lineage>
</organism>
<dbReference type="FunFam" id="3.40.30.10:FF:000202">
    <property type="entry name" value="glutathione S-transferase 1"/>
    <property type="match status" value="1"/>
</dbReference>
<keyword evidence="6" id="KW-1185">Reference proteome</keyword>
<feature type="domain" description="GST C-terminal" evidence="4">
    <location>
        <begin position="319"/>
        <end position="454"/>
    </location>
</feature>
<dbReference type="Proteomes" id="UP000683925">
    <property type="component" value="Unassembled WGS sequence"/>
</dbReference>
<comment type="caution">
    <text evidence="5">The sequence shown here is derived from an EMBL/GenBank/DDBJ whole genome shotgun (WGS) entry which is preliminary data.</text>
</comment>
<name>A0A8S1S885_PAROT</name>
<dbReference type="GO" id="GO:0004364">
    <property type="term" value="F:glutathione transferase activity"/>
    <property type="evidence" value="ECO:0007669"/>
    <property type="project" value="TreeGrafter"/>
</dbReference>
<dbReference type="SFLD" id="SFLDS00019">
    <property type="entry name" value="Glutathione_Transferase_(cytos"/>
    <property type="match status" value="3"/>
</dbReference>
<evidence type="ECO:0000313" key="6">
    <source>
        <dbReference type="Proteomes" id="UP000683925"/>
    </source>
</evidence>
<evidence type="ECO:0000313" key="5">
    <source>
        <dbReference type="EMBL" id="CAD8135144.1"/>
    </source>
</evidence>
<feature type="domain" description="GST N-terminal" evidence="3">
    <location>
        <begin position="1"/>
        <end position="82"/>
    </location>
</feature>
<dbReference type="PROSITE" id="PS50405">
    <property type="entry name" value="GST_CTER"/>
    <property type="match status" value="3"/>
</dbReference>
<feature type="domain" description="GST C-terminal" evidence="4">
    <location>
        <begin position="87"/>
        <end position="220"/>
    </location>
</feature>
<dbReference type="FunFam" id="1.20.1050.10:FF:000067">
    <property type="entry name" value="Uncharacterized protein"/>
    <property type="match status" value="2"/>
</dbReference>
<feature type="domain" description="GST C-terminal" evidence="4">
    <location>
        <begin position="553"/>
        <end position="682"/>
    </location>
</feature>
<dbReference type="OMA" id="KVADHWF"/>
<dbReference type="SFLD" id="SFLDG00358">
    <property type="entry name" value="Main_(cytGST)"/>
    <property type="match status" value="2"/>
</dbReference>
<dbReference type="InterPro" id="IPR040079">
    <property type="entry name" value="Glutathione_S-Trfase"/>
</dbReference>
<dbReference type="InterPro" id="IPR051369">
    <property type="entry name" value="GST_Theta"/>
</dbReference>
<dbReference type="Pfam" id="PF02798">
    <property type="entry name" value="GST_N"/>
    <property type="match status" value="3"/>
</dbReference>
<dbReference type="AlphaFoldDB" id="A0A8S1S885"/>
<keyword evidence="2" id="KW-0963">Cytoplasm</keyword>
<evidence type="ECO:0000256" key="1">
    <source>
        <dbReference type="ARBA" id="ARBA00004496"/>
    </source>
</evidence>
<dbReference type="GO" id="GO:0006749">
    <property type="term" value="P:glutathione metabolic process"/>
    <property type="evidence" value="ECO:0007669"/>
    <property type="project" value="TreeGrafter"/>
</dbReference>
<evidence type="ECO:0000256" key="2">
    <source>
        <dbReference type="ARBA" id="ARBA00022490"/>
    </source>
</evidence>
<proteinExistence type="predicted"/>
<accession>A0A8S1S885</accession>
<feature type="domain" description="GST N-terminal" evidence="3">
    <location>
        <begin position="233"/>
        <end position="314"/>
    </location>
</feature>
<feature type="domain" description="GST N-terminal" evidence="3">
    <location>
        <begin position="468"/>
        <end position="549"/>
    </location>
</feature>
<dbReference type="PROSITE" id="PS50404">
    <property type="entry name" value="GST_NTER"/>
    <property type="match status" value="3"/>
</dbReference>
<dbReference type="OrthoDB" id="445970at2759"/>
<gene>
    <name evidence="5" type="ORF">POCTA_138.1.T0060239</name>
</gene>
<dbReference type="InterPro" id="IPR004045">
    <property type="entry name" value="Glutathione_S-Trfase_N"/>
</dbReference>
<dbReference type="PANTHER" id="PTHR43917">
    <property type="match status" value="1"/>
</dbReference>